<dbReference type="InterPro" id="IPR001845">
    <property type="entry name" value="HTH_ArsR_DNA-bd_dom"/>
</dbReference>
<keyword evidence="3" id="KW-0804">Transcription</keyword>
<dbReference type="EMBL" id="CP077717">
    <property type="protein sequence ID" value="QXJ27942.1"/>
    <property type="molecule type" value="Genomic_DNA"/>
</dbReference>
<dbReference type="Pfam" id="PF01022">
    <property type="entry name" value="HTH_5"/>
    <property type="match status" value="1"/>
</dbReference>
<proteinExistence type="predicted"/>
<sequence length="115" mass="12802">MEPLTNELESLFSALADGTRLKIVLFLLDKGEATVDEISKSLGKSQSLISHHMACLRNCGIVKVRKDGKFSYYSMSSPEIIELIKLSINHVKKYSQSILSCDVLAEEKGQVKLSR</sequence>
<dbReference type="PANTHER" id="PTHR33154">
    <property type="entry name" value="TRANSCRIPTIONAL REGULATOR, ARSR FAMILY"/>
    <property type="match status" value="1"/>
</dbReference>
<evidence type="ECO:0000256" key="3">
    <source>
        <dbReference type="ARBA" id="ARBA00023163"/>
    </source>
</evidence>
<dbReference type="OrthoDB" id="57427at2157"/>
<dbReference type="SMART" id="SM00418">
    <property type="entry name" value="HTH_ARSR"/>
    <property type="match status" value="1"/>
</dbReference>
<evidence type="ECO:0000313" key="6">
    <source>
        <dbReference type="Proteomes" id="UP000694018"/>
    </source>
</evidence>
<dbReference type="InterPro" id="IPR011991">
    <property type="entry name" value="ArsR-like_HTH"/>
</dbReference>
<feature type="domain" description="HTH arsR-type" evidence="4">
    <location>
        <begin position="1"/>
        <end position="95"/>
    </location>
</feature>
<dbReference type="RefSeq" id="WP_218259575.1">
    <property type="nucleotide sequence ID" value="NZ_CP077717.1"/>
</dbReference>
<protein>
    <submittedName>
        <fullName evidence="5">Mercury resistance operon repressor, ArsR family</fullName>
    </submittedName>
</protein>
<dbReference type="KEGG" id="sshi:J5U23_00810"/>
<dbReference type="GeneID" id="65562408"/>
<dbReference type="Proteomes" id="UP000694018">
    <property type="component" value="Chromosome"/>
</dbReference>
<dbReference type="AlphaFoldDB" id="A0A8F5BME3"/>
<dbReference type="NCBIfam" id="NF033788">
    <property type="entry name" value="HTH_metalloreg"/>
    <property type="match status" value="1"/>
</dbReference>
<name>A0A8F5BME3_SACSH</name>
<keyword evidence="1" id="KW-0805">Transcription regulation</keyword>
<accession>A0A8F5BME3</accession>
<organism evidence="5 6">
    <name type="scientific">Saccharolobus shibatae (strain ATCC 51178 / DSM 5389 / JCM 8931 / NBRC 15437 / B12)</name>
    <name type="common">Sulfolobus shibatae</name>
    <dbReference type="NCBI Taxonomy" id="523848"/>
    <lineage>
        <taxon>Archaea</taxon>
        <taxon>Thermoproteota</taxon>
        <taxon>Thermoprotei</taxon>
        <taxon>Sulfolobales</taxon>
        <taxon>Sulfolobaceae</taxon>
        <taxon>Saccharolobus</taxon>
    </lineage>
</organism>
<dbReference type="InterPro" id="IPR051081">
    <property type="entry name" value="HTH_MetalResp_TranReg"/>
</dbReference>
<evidence type="ECO:0000313" key="5">
    <source>
        <dbReference type="EMBL" id="QXJ27942.1"/>
    </source>
</evidence>
<dbReference type="GO" id="GO:0003677">
    <property type="term" value="F:DNA binding"/>
    <property type="evidence" value="ECO:0007669"/>
    <property type="project" value="UniProtKB-KW"/>
</dbReference>
<keyword evidence="2" id="KW-0238">DNA-binding</keyword>
<gene>
    <name evidence="5" type="ORF">J5U23_00810</name>
</gene>
<dbReference type="GO" id="GO:0003700">
    <property type="term" value="F:DNA-binding transcription factor activity"/>
    <property type="evidence" value="ECO:0007669"/>
    <property type="project" value="InterPro"/>
</dbReference>
<evidence type="ECO:0000259" key="4">
    <source>
        <dbReference type="PROSITE" id="PS50987"/>
    </source>
</evidence>
<dbReference type="PANTHER" id="PTHR33154:SF36">
    <property type="entry name" value="TRANSCRIPTIONAL REGULATOR"/>
    <property type="match status" value="1"/>
</dbReference>
<evidence type="ECO:0000256" key="2">
    <source>
        <dbReference type="ARBA" id="ARBA00023125"/>
    </source>
</evidence>
<reference evidence="5" key="1">
    <citation type="journal article" date="2021" name="Environ. Microbiol.">
        <title>New insights into the diversity and evolution of the archaeal mobilome from three complete genomes of Saccharolobus shibatae.</title>
        <authorList>
            <person name="Medvedeva S."/>
            <person name="Brandt D."/>
            <person name="Cvirkaite-Krupovic V."/>
            <person name="Liu Y."/>
            <person name="Severinov K."/>
            <person name="Ishino S."/>
            <person name="Ishino Y."/>
            <person name="Prangishvili D."/>
            <person name="Kalinowski J."/>
            <person name="Krupovic M."/>
        </authorList>
    </citation>
    <scope>NUCLEOTIDE SEQUENCE</scope>
    <source>
        <strain evidence="5">B12</strain>
    </source>
</reference>
<dbReference type="CDD" id="cd00090">
    <property type="entry name" value="HTH_ARSR"/>
    <property type="match status" value="1"/>
</dbReference>
<evidence type="ECO:0000256" key="1">
    <source>
        <dbReference type="ARBA" id="ARBA00023015"/>
    </source>
</evidence>
<dbReference type="PROSITE" id="PS50987">
    <property type="entry name" value="HTH_ARSR_2"/>
    <property type="match status" value="1"/>
</dbReference>